<evidence type="ECO:0000256" key="2">
    <source>
        <dbReference type="SAM" id="SignalP"/>
    </source>
</evidence>
<name>A0AAW8R826_9ALTE</name>
<feature type="transmembrane region" description="Helical" evidence="1">
    <location>
        <begin position="201"/>
        <end position="218"/>
    </location>
</feature>
<accession>A0AAW8R826</accession>
<dbReference type="Proteomes" id="UP001249020">
    <property type="component" value="Unassembled WGS sequence"/>
</dbReference>
<evidence type="ECO:0000313" key="3">
    <source>
        <dbReference type="EMBL" id="MDT0584065.1"/>
    </source>
</evidence>
<keyword evidence="1" id="KW-0472">Membrane</keyword>
<dbReference type="EMBL" id="JAVRIE010000007">
    <property type="protein sequence ID" value="MDT0584065.1"/>
    <property type="molecule type" value="Genomic_DNA"/>
</dbReference>
<sequence length="222" mass="24552">MNSIKLVFIFIALSISTLANASFITNDDIDVINVYIPDGYVLDTTPTSTTTDSTVLLFDSVVQRKLSKGGTGAFRVTRDKDGAVISDTNAVFIEIELNRLVNIKTFSIFNDGLANPNEQVTEIGLKLLKDVEVLFMDIFNNFYVAPTPDGSGPNPWLEQSIANFGDGINGVNKIMIALTDAQNDREIEIRELRFSIEEYKASAPAAVLLFMASLLFMLRRKK</sequence>
<keyword evidence="4" id="KW-1185">Reference proteome</keyword>
<feature type="chain" id="PRO_5043891747" evidence="2">
    <location>
        <begin position="22"/>
        <end position="222"/>
    </location>
</feature>
<dbReference type="RefSeq" id="WP_311362832.1">
    <property type="nucleotide sequence ID" value="NZ_JAVRIE010000007.1"/>
</dbReference>
<feature type="signal peptide" evidence="2">
    <location>
        <begin position="1"/>
        <end position="21"/>
    </location>
</feature>
<evidence type="ECO:0000256" key="1">
    <source>
        <dbReference type="SAM" id="Phobius"/>
    </source>
</evidence>
<comment type="caution">
    <text evidence="3">The sequence shown here is derived from an EMBL/GenBank/DDBJ whole genome shotgun (WGS) entry which is preliminary data.</text>
</comment>
<proteinExistence type="predicted"/>
<keyword evidence="1" id="KW-1133">Transmembrane helix</keyword>
<organism evidence="3 4">
    <name type="scientific">Brumicola blandensis</name>
    <dbReference type="NCBI Taxonomy" id="3075611"/>
    <lineage>
        <taxon>Bacteria</taxon>
        <taxon>Pseudomonadati</taxon>
        <taxon>Pseudomonadota</taxon>
        <taxon>Gammaproteobacteria</taxon>
        <taxon>Alteromonadales</taxon>
        <taxon>Alteromonadaceae</taxon>
        <taxon>Brumicola</taxon>
    </lineage>
</organism>
<evidence type="ECO:0000313" key="4">
    <source>
        <dbReference type="Proteomes" id="UP001249020"/>
    </source>
</evidence>
<reference evidence="3 4" key="1">
    <citation type="submission" date="2023-09" db="EMBL/GenBank/DDBJ databases">
        <authorList>
            <person name="Rey-Velasco X."/>
        </authorList>
    </citation>
    <scope>NUCLEOTIDE SEQUENCE [LARGE SCALE GENOMIC DNA]</scope>
    <source>
        <strain evidence="3 4">W409</strain>
    </source>
</reference>
<protein>
    <submittedName>
        <fullName evidence="3">Uncharacterized protein</fullName>
    </submittedName>
</protein>
<dbReference type="AlphaFoldDB" id="A0AAW8R826"/>
<keyword evidence="2" id="KW-0732">Signal</keyword>
<gene>
    <name evidence="3" type="ORF">RM544_16070</name>
</gene>
<keyword evidence="1" id="KW-0812">Transmembrane</keyword>